<organism evidence="1 2">
    <name type="scientific">Candidatus Syntrophosphaera thermopropionivorans</name>
    <dbReference type="NCBI Taxonomy" id="2593015"/>
    <lineage>
        <taxon>Bacteria</taxon>
        <taxon>Pseudomonadati</taxon>
        <taxon>Candidatus Cloacimonadota</taxon>
        <taxon>Candidatus Cloacimonadia</taxon>
        <taxon>Candidatus Cloacimonadales</taxon>
        <taxon>Candidatus Cloacimonadaceae</taxon>
        <taxon>Candidatus Syntrophosphaera</taxon>
    </lineage>
</organism>
<evidence type="ECO:0000313" key="1">
    <source>
        <dbReference type="EMBL" id="TDF72852.1"/>
    </source>
</evidence>
<comment type="caution">
    <text evidence="1">The sequence shown here is derived from an EMBL/GenBank/DDBJ whole genome shotgun (WGS) entry which is preliminary data.</text>
</comment>
<keyword evidence="2" id="KW-1185">Reference proteome</keyword>
<sequence>MVHKTDKYLLTDVNHLRRIKFAQFRSQIPALIILVLAIIMNSIFPNNNRLYYDVALIIAILAIAAYIIVGLCYRYRQRIPIPPENAIVSPVQGKIAYIRRIDDNTLINIRKSLFDRVEFRSPHSSAYLENGVVQFETPAGKAYIRLNFKKPYWFSEPDFTTGNLIGMVTGSGSCTISLPGKVSLNFQAGDNIDAGEPLWEDINSLNYDSSSSPYERVNL</sequence>
<accession>A0AC61QIU1</accession>
<dbReference type="EMBL" id="SMOG01000014">
    <property type="protein sequence ID" value="TDF72852.1"/>
    <property type="molecule type" value="Genomic_DNA"/>
</dbReference>
<protein>
    <submittedName>
        <fullName evidence="1">Uncharacterized protein</fullName>
    </submittedName>
</protein>
<gene>
    <name evidence="1" type="ORF">E0946_05075</name>
</gene>
<reference evidence="1" key="1">
    <citation type="submission" date="2019-03" db="EMBL/GenBank/DDBJ databases">
        <title>Candidatus Syntrophosphaera thermopropionivorans: a novel player in syntrophic propionate oxidation during anaerobic digestion.</title>
        <authorList>
            <person name="Dyksma S."/>
        </authorList>
    </citation>
    <scope>NUCLEOTIDE SEQUENCE</scope>
    <source>
        <strain evidence="1">W5</strain>
    </source>
</reference>
<name>A0AC61QIU1_9BACT</name>
<dbReference type="Proteomes" id="UP000294588">
    <property type="component" value="Unassembled WGS sequence"/>
</dbReference>
<proteinExistence type="predicted"/>
<evidence type="ECO:0000313" key="2">
    <source>
        <dbReference type="Proteomes" id="UP000294588"/>
    </source>
</evidence>